<dbReference type="AlphaFoldDB" id="Q89ET7"/>
<evidence type="ECO:0000313" key="1">
    <source>
        <dbReference type="EMBL" id="BAC52250.1"/>
    </source>
</evidence>
<evidence type="ECO:0000313" key="2">
    <source>
        <dbReference type="Proteomes" id="UP000002526"/>
    </source>
</evidence>
<dbReference type="PhylomeDB" id="Q89ET7"/>
<sequence>MCFLPELDSLSYAWEIGQLPSLGRPRMKWIVTATIALTASVVFAAAQPAKEPYQPGLGEFMTATQLRHAKLWFAGEQNNWDLAAYEIDEIKEGLEDAARLFPTYEGIPVAEMIKTIIDPRIEKLEKAVRAKSSTKFTAAFDELTSGCNSCHAGASKPFIRIQRPIASPLTNQNFAPEK</sequence>
<proteinExistence type="predicted"/>
<protein>
    <submittedName>
        <fullName evidence="1">Blr6985 protein</fullName>
    </submittedName>
</protein>
<dbReference type="KEGG" id="bja:blr6985"/>
<dbReference type="EnsemblBacteria" id="BAC52250">
    <property type="protein sequence ID" value="BAC52250"/>
    <property type="gene ID" value="BAC52250"/>
</dbReference>
<keyword evidence="2" id="KW-1185">Reference proteome</keyword>
<dbReference type="Proteomes" id="UP000002526">
    <property type="component" value="Chromosome"/>
</dbReference>
<organism evidence="1 2">
    <name type="scientific">Bradyrhizobium diazoefficiens (strain JCM 10833 / BCRC 13528 / IAM 13628 / NBRC 14792 / USDA 110)</name>
    <dbReference type="NCBI Taxonomy" id="224911"/>
    <lineage>
        <taxon>Bacteria</taxon>
        <taxon>Pseudomonadati</taxon>
        <taxon>Pseudomonadota</taxon>
        <taxon>Alphaproteobacteria</taxon>
        <taxon>Hyphomicrobiales</taxon>
        <taxon>Nitrobacteraceae</taxon>
        <taxon>Bradyrhizobium</taxon>
    </lineage>
</organism>
<reference evidence="2" key="1">
    <citation type="journal article" date="2002" name="DNA Res.">
        <title>Complete genomic sequence of nitrogen-fixing symbiotic bacterium Bradyrhizobium japonicum USDA110.</title>
        <authorList>
            <person name="Kaneko T."/>
            <person name="Nakamura Y."/>
            <person name="Sato S."/>
            <person name="Minamisawa K."/>
            <person name="Uchiumi T."/>
            <person name="Sasamoto S."/>
            <person name="Watanabe A."/>
            <person name="Idesawa K."/>
            <person name="Iriguchi M."/>
            <person name="Kawashima K."/>
            <person name="Kohara M."/>
            <person name="Matsumoto M."/>
            <person name="Shimpo S."/>
            <person name="Tsuruoka H."/>
            <person name="Wada T."/>
            <person name="Yamada M."/>
            <person name="Tabata S."/>
        </authorList>
    </citation>
    <scope>NUCLEOTIDE SEQUENCE [LARGE SCALE GENOMIC DNA]</scope>
    <source>
        <strain evidence="2">JCM 10833 / BCRC 13528 / IAM 13628 / NBRC 14792 / USDA 110</strain>
    </source>
</reference>
<dbReference type="HOGENOM" id="CLU_137340_0_0_5"/>
<dbReference type="InParanoid" id="Q89ET7"/>
<dbReference type="EMBL" id="BA000040">
    <property type="protein sequence ID" value="BAC52250.1"/>
    <property type="molecule type" value="Genomic_DNA"/>
</dbReference>
<accession>Q89ET7</accession>
<dbReference type="STRING" id="224911.AAV28_32520"/>
<dbReference type="eggNOG" id="ENOG5032SIM">
    <property type="taxonomic scope" value="Bacteria"/>
</dbReference>
<dbReference type="PATRIC" id="fig|224911.5.peg.7155"/>
<name>Q89ET7_BRADU</name>
<dbReference type="OrthoDB" id="6402114at2"/>
<gene>
    <name evidence="1" type="ordered locus">blr6985</name>
</gene>